<keyword evidence="3" id="KW-1185">Reference proteome</keyword>
<evidence type="ECO:0000313" key="2">
    <source>
        <dbReference type="EMBL" id="AKD54050.1"/>
    </source>
</evidence>
<protein>
    <submittedName>
        <fullName evidence="2">Uncharacterized protein</fullName>
    </submittedName>
</protein>
<dbReference type="STRING" id="1379870.SD10_03150"/>
<dbReference type="KEGG" id="srd:SD10_03150"/>
<feature type="transmembrane region" description="Helical" evidence="1">
    <location>
        <begin position="7"/>
        <end position="28"/>
    </location>
</feature>
<dbReference type="EMBL" id="CP010429">
    <property type="protein sequence ID" value="AKD54050.1"/>
    <property type="molecule type" value="Genomic_DNA"/>
</dbReference>
<evidence type="ECO:0000256" key="1">
    <source>
        <dbReference type="SAM" id="Phobius"/>
    </source>
</evidence>
<keyword evidence="1" id="KW-0812">Transmembrane</keyword>
<keyword evidence="1" id="KW-0472">Membrane</keyword>
<proteinExistence type="predicted"/>
<dbReference type="Proteomes" id="UP000033054">
    <property type="component" value="Chromosome"/>
</dbReference>
<keyword evidence="1" id="KW-1133">Transmembrane helix</keyword>
<accession>A0A0E3ZTI0</accession>
<dbReference type="AlphaFoldDB" id="A0A0E3ZTI0"/>
<organism evidence="2 3">
    <name type="scientific">Spirosoma radiotolerans</name>
    <dbReference type="NCBI Taxonomy" id="1379870"/>
    <lineage>
        <taxon>Bacteria</taxon>
        <taxon>Pseudomonadati</taxon>
        <taxon>Bacteroidota</taxon>
        <taxon>Cytophagia</taxon>
        <taxon>Cytophagales</taxon>
        <taxon>Cytophagaceae</taxon>
        <taxon>Spirosoma</taxon>
    </lineage>
</organism>
<reference evidence="2 3" key="1">
    <citation type="journal article" date="2014" name="Curr. Microbiol.">
        <title>Spirosoma radiotolerans sp. nov., a gamma-radiation-resistant bacterium isolated from gamma ray-irradiated soil.</title>
        <authorList>
            <person name="Lee J.J."/>
            <person name="Srinivasan S."/>
            <person name="Lim S."/>
            <person name="Joe M."/>
            <person name="Im S."/>
            <person name="Bae S.I."/>
            <person name="Park K.R."/>
            <person name="Han J.H."/>
            <person name="Park S.H."/>
            <person name="Joo B.M."/>
            <person name="Park S.J."/>
            <person name="Kim M.K."/>
        </authorList>
    </citation>
    <scope>NUCLEOTIDE SEQUENCE [LARGE SCALE GENOMIC DNA]</scope>
    <source>
        <strain evidence="2 3">DG5A</strain>
    </source>
</reference>
<name>A0A0E3ZTI0_9BACT</name>
<dbReference type="PATRIC" id="fig|1379870.5.peg.692"/>
<gene>
    <name evidence="2" type="ORF">SD10_03150</name>
</gene>
<sequence>MKHHLSFSVRTSTAAFICLLMAALFLLVGFAANFFFLVFGGIIVAVVLSGLSQFASSKTRLSYDRLEKEST</sequence>
<feature type="transmembrane region" description="Helical" evidence="1">
    <location>
        <begin position="34"/>
        <end position="55"/>
    </location>
</feature>
<dbReference type="RefSeq" id="WP_046375646.1">
    <property type="nucleotide sequence ID" value="NZ_CP010429.1"/>
</dbReference>
<dbReference type="HOGENOM" id="CLU_2738018_0_0_10"/>
<evidence type="ECO:0000313" key="3">
    <source>
        <dbReference type="Proteomes" id="UP000033054"/>
    </source>
</evidence>